<dbReference type="CDD" id="cd02570">
    <property type="entry name" value="PseudoU_synth_EcTruA"/>
    <property type="match status" value="1"/>
</dbReference>
<evidence type="ECO:0000256" key="3">
    <source>
        <dbReference type="ARBA" id="ARBA00023235"/>
    </source>
</evidence>
<dbReference type="Gene3D" id="3.30.70.580">
    <property type="entry name" value="Pseudouridine synthase I, catalytic domain, N-terminal subdomain"/>
    <property type="match status" value="1"/>
</dbReference>
<feature type="binding site" evidence="4 6">
    <location>
        <position position="116"/>
    </location>
    <ligand>
        <name>substrate</name>
    </ligand>
</feature>
<name>A0A367YV80_9ACTN</name>
<dbReference type="Gene3D" id="3.30.70.660">
    <property type="entry name" value="Pseudouridine synthase I, catalytic domain, C-terminal subdomain"/>
    <property type="match status" value="1"/>
</dbReference>
<reference evidence="9 10" key="1">
    <citation type="submission" date="2018-07" db="EMBL/GenBank/DDBJ databases">
        <title>Desertimonas flava gen. nov. sp. nov.</title>
        <authorList>
            <person name="Liu S."/>
        </authorList>
    </citation>
    <scope>NUCLEOTIDE SEQUENCE [LARGE SCALE GENOMIC DNA]</scope>
    <source>
        <strain evidence="9 10">16Sb5-5</strain>
    </source>
</reference>
<evidence type="ECO:0000313" key="10">
    <source>
        <dbReference type="Proteomes" id="UP000252770"/>
    </source>
</evidence>
<comment type="caution">
    <text evidence="4">Lacks conserved residue(s) required for the propagation of feature annotation.</text>
</comment>
<dbReference type="EC" id="5.4.99.12" evidence="4"/>
<evidence type="ECO:0000256" key="4">
    <source>
        <dbReference type="HAMAP-Rule" id="MF_00171"/>
    </source>
</evidence>
<feature type="active site" description="Nucleophile" evidence="4 5">
    <location>
        <position position="58"/>
    </location>
</feature>
<comment type="similarity">
    <text evidence="1 4 7">Belongs to the tRNA pseudouridine synthase TruA family.</text>
</comment>
<evidence type="ECO:0000256" key="5">
    <source>
        <dbReference type="PIRSR" id="PIRSR001430-1"/>
    </source>
</evidence>
<evidence type="ECO:0000256" key="2">
    <source>
        <dbReference type="ARBA" id="ARBA00022694"/>
    </source>
</evidence>
<accession>A0A367YV80</accession>
<dbReference type="NCBIfam" id="TIGR00071">
    <property type="entry name" value="hisT_truA"/>
    <property type="match status" value="1"/>
</dbReference>
<dbReference type="Proteomes" id="UP000252770">
    <property type="component" value="Unassembled WGS sequence"/>
</dbReference>
<dbReference type="PIRSF" id="PIRSF001430">
    <property type="entry name" value="tRNA_psdUrid_synth"/>
    <property type="match status" value="1"/>
</dbReference>
<sequence length="285" mass="31789">MTPETRRLRIDLAYDGTDFTGWAVQPGYRTVQGELELWLTRVLRLPYAAAITCAGRTDAGVHARHQVAHVDLPAGTDPAHVLRRLRRALPADVSVLDVTPAPPGFHARFSALWRRYVYRMADDVPDPLHRRFVAPVRHRVDVDAFNTAGATLLGLRDFAPFCRHKAGATTIRTLTDVEARRVDDLLGSRVEVMLRADAFCHSMVRSLVGALTAVATGQRDLDWLAMVAASPRRHYQVHVMAACGLTLEEVRYPPDAEVAARAEASRRMRARSELGLEPDEEEDEE</sequence>
<dbReference type="InterPro" id="IPR001406">
    <property type="entry name" value="PsdUridine_synth_TruA"/>
</dbReference>
<dbReference type="GO" id="GO:0160147">
    <property type="term" value="F:tRNA pseudouridine(38-40) synthase activity"/>
    <property type="evidence" value="ECO:0007669"/>
    <property type="project" value="UniProtKB-EC"/>
</dbReference>
<comment type="caution">
    <text evidence="9">The sequence shown here is derived from an EMBL/GenBank/DDBJ whole genome shotgun (WGS) entry which is preliminary data.</text>
</comment>
<keyword evidence="2 4" id="KW-0819">tRNA processing</keyword>
<dbReference type="PANTHER" id="PTHR11142">
    <property type="entry name" value="PSEUDOURIDYLATE SYNTHASE"/>
    <property type="match status" value="1"/>
</dbReference>
<dbReference type="FunFam" id="3.30.70.580:FF:000001">
    <property type="entry name" value="tRNA pseudouridine synthase A"/>
    <property type="match status" value="1"/>
</dbReference>
<dbReference type="SUPFAM" id="SSF55120">
    <property type="entry name" value="Pseudouridine synthase"/>
    <property type="match status" value="1"/>
</dbReference>
<protein>
    <recommendedName>
        <fullName evidence="4">tRNA pseudouridine synthase A</fullName>
        <ecNumber evidence="4">5.4.99.12</ecNumber>
    </recommendedName>
    <alternativeName>
        <fullName evidence="4">tRNA pseudouridine(38-40) synthase</fullName>
    </alternativeName>
    <alternativeName>
        <fullName evidence="4">tRNA pseudouridylate synthase I</fullName>
    </alternativeName>
    <alternativeName>
        <fullName evidence="4">tRNA-uridine isomerase I</fullName>
    </alternativeName>
</protein>
<dbReference type="Pfam" id="PF01416">
    <property type="entry name" value="PseudoU_synth_1"/>
    <property type="match status" value="1"/>
</dbReference>
<dbReference type="AlphaFoldDB" id="A0A367YV80"/>
<keyword evidence="3 4" id="KW-0413">Isomerase</keyword>
<dbReference type="EMBL" id="QOUI01000005">
    <property type="protein sequence ID" value="RCK69796.1"/>
    <property type="molecule type" value="Genomic_DNA"/>
</dbReference>
<evidence type="ECO:0000256" key="1">
    <source>
        <dbReference type="ARBA" id="ARBA00009375"/>
    </source>
</evidence>
<evidence type="ECO:0000313" key="9">
    <source>
        <dbReference type="EMBL" id="RCK69796.1"/>
    </source>
</evidence>
<dbReference type="InterPro" id="IPR020095">
    <property type="entry name" value="PsdUridine_synth_TruA_C"/>
</dbReference>
<comment type="catalytic activity">
    <reaction evidence="4 7">
        <text>uridine(38/39/40) in tRNA = pseudouridine(38/39/40) in tRNA</text>
        <dbReference type="Rhea" id="RHEA:22376"/>
        <dbReference type="Rhea" id="RHEA-COMP:10085"/>
        <dbReference type="Rhea" id="RHEA-COMP:10087"/>
        <dbReference type="ChEBI" id="CHEBI:65314"/>
        <dbReference type="ChEBI" id="CHEBI:65315"/>
        <dbReference type="EC" id="5.4.99.12"/>
    </reaction>
</comment>
<dbReference type="GO" id="GO:0003723">
    <property type="term" value="F:RNA binding"/>
    <property type="evidence" value="ECO:0007669"/>
    <property type="project" value="InterPro"/>
</dbReference>
<dbReference type="InterPro" id="IPR020094">
    <property type="entry name" value="TruA/RsuA/RluB/E/F_N"/>
</dbReference>
<dbReference type="InterPro" id="IPR020103">
    <property type="entry name" value="PsdUridine_synth_cat_dom_sf"/>
</dbReference>
<dbReference type="HAMAP" id="MF_00171">
    <property type="entry name" value="TruA"/>
    <property type="match status" value="1"/>
</dbReference>
<keyword evidence="10" id="KW-1185">Reference proteome</keyword>
<evidence type="ECO:0000259" key="8">
    <source>
        <dbReference type="Pfam" id="PF01416"/>
    </source>
</evidence>
<comment type="function">
    <text evidence="4">Formation of pseudouridine at positions 38, 39 and 40 in the anticodon stem and loop of transfer RNAs.</text>
</comment>
<dbReference type="InterPro" id="IPR020097">
    <property type="entry name" value="PsdUridine_synth_TruA_a/b_dom"/>
</dbReference>
<evidence type="ECO:0000256" key="6">
    <source>
        <dbReference type="PIRSR" id="PIRSR001430-2"/>
    </source>
</evidence>
<comment type="subunit">
    <text evidence="4">Homodimer.</text>
</comment>
<proteinExistence type="inferred from homology"/>
<dbReference type="PANTHER" id="PTHR11142:SF0">
    <property type="entry name" value="TRNA PSEUDOURIDINE SYNTHASE-LIKE 1"/>
    <property type="match status" value="1"/>
</dbReference>
<organism evidence="9 10">
    <name type="scientific">Desertihabitans brevis</name>
    <dbReference type="NCBI Taxonomy" id="2268447"/>
    <lineage>
        <taxon>Bacteria</taxon>
        <taxon>Bacillati</taxon>
        <taxon>Actinomycetota</taxon>
        <taxon>Actinomycetes</taxon>
        <taxon>Propionibacteriales</taxon>
        <taxon>Propionibacteriaceae</taxon>
        <taxon>Desertihabitans</taxon>
    </lineage>
</organism>
<feature type="domain" description="Pseudouridine synthase I TruA alpha/beta" evidence="8">
    <location>
        <begin position="151"/>
        <end position="253"/>
    </location>
</feature>
<dbReference type="GO" id="GO:0031119">
    <property type="term" value="P:tRNA pseudouridine synthesis"/>
    <property type="evidence" value="ECO:0007669"/>
    <property type="project" value="UniProtKB-UniRule"/>
</dbReference>
<gene>
    <name evidence="4" type="primary">truA</name>
    <name evidence="9" type="ORF">DT076_10225</name>
</gene>
<evidence type="ECO:0000256" key="7">
    <source>
        <dbReference type="RuleBase" id="RU003792"/>
    </source>
</evidence>